<accession>A0A1I5AHW5</accession>
<evidence type="ECO:0000313" key="1">
    <source>
        <dbReference type="EMBL" id="SFN62027.1"/>
    </source>
</evidence>
<reference evidence="2" key="1">
    <citation type="submission" date="2016-10" db="EMBL/GenBank/DDBJ databases">
        <authorList>
            <person name="Varghese N."/>
            <person name="Submissions S."/>
        </authorList>
    </citation>
    <scope>NUCLEOTIDE SEQUENCE [LARGE SCALE GENOMIC DNA]</scope>
    <source>
        <strain evidence="2">N6PO6</strain>
    </source>
</reference>
<name>A0A1I5AHW5_9GAMM</name>
<dbReference type="Proteomes" id="UP000242222">
    <property type="component" value="Unassembled WGS sequence"/>
</dbReference>
<dbReference type="STRING" id="1367852.SAMN05216516_11216"/>
<dbReference type="AlphaFoldDB" id="A0A1I5AHW5"/>
<gene>
    <name evidence="1" type="ORF">SAMN05216516_11216</name>
</gene>
<evidence type="ECO:0000313" key="2">
    <source>
        <dbReference type="Proteomes" id="UP000242222"/>
    </source>
</evidence>
<protein>
    <submittedName>
        <fullName evidence="1">Uncharacterized protein</fullName>
    </submittedName>
</protein>
<organism evidence="1 2">
    <name type="scientific">Izhakiella capsodis</name>
    <dbReference type="NCBI Taxonomy" id="1367852"/>
    <lineage>
        <taxon>Bacteria</taxon>
        <taxon>Pseudomonadati</taxon>
        <taxon>Pseudomonadota</taxon>
        <taxon>Gammaproteobacteria</taxon>
        <taxon>Enterobacterales</taxon>
        <taxon>Erwiniaceae</taxon>
        <taxon>Izhakiella</taxon>
    </lineage>
</organism>
<dbReference type="EMBL" id="FOVC01000012">
    <property type="protein sequence ID" value="SFN62027.1"/>
    <property type="molecule type" value="Genomic_DNA"/>
</dbReference>
<dbReference type="OrthoDB" id="9946419at2"/>
<dbReference type="RefSeq" id="WP_092879302.1">
    <property type="nucleotide sequence ID" value="NZ_FOVC01000012.1"/>
</dbReference>
<keyword evidence="2" id="KW-1185">Reference proteome</keyword>
<proteinExistence type="predicted"/>
<sequence>MSSKNIESNEEDSTKFFSLYAMNRFLSFIEEKEAEVQGVAIIVMTDEFRMHLVNEIIYRTREEIEIGKDILKGMHYSFEEVDIEKTKYMLECMYQEYIKSKKMNSKIK</sequence>